<gene>
    <name evidence="1" type="ORF">C1SCF055_LOCUS13845</name>
</gene>
<evidence type="ECO:0000313" key="2">
    <source>
        <dbReference type="EMBL" id="CAL4773808.1"/>
    </source>
</evidence>
<evidence type="ECO:0000313" key="3">
    <source>
        <dbReference type="Proteomes" id="UP001152797"/>
    </source>
</evidence>
<dbReference type="AlphaFoldDB" id="A0A9P1FSG8"/>
<proteinExistence type="predicted"/>
<dbReference type="EMBL" id="CAMXCT010001088">
    <property type="protein sequence ID" value="CAI3986496.1"/>
    <property type="molecule type" value="Genomic_DNA"/>
</dbReference>
<comment type="caution">
    <text evidence="1">The sequence shown here is derived from an EMBL/GenBank/DDBJ whole genome shotgun (WGS) entry which is preliminary data.</text>
</comment>
<dbReference type="EMBL" id="CAMXCT020001088">
    <property type="protein sequence ID" value="CAL1139871.1"/>
    <property type="molecule type" value="Genomic_DNA"/>
</dbReference>
<name>A0A9P1FSG8_9DINO</name>
<accession>A0A9P1FSG8</accession>
<organism evidence="1">
    <name type="scientific">Cladocopium goreaui</name>
    <dbReference type="NCBI Taxonomy" id="2562237"/>
    <lineage>
        <taxon>Eukaryota</taxon>
        <taxon>Sar</taxon>
        <taxon>Alveolata</taxon>
        <taxon>Dinophyceae</taxon>
        <taxon>Suessiales</taxon>
        <taxon>Symbiodiniaceae</taxon>
        <taxon>Cladocopium</taxon>
    </lineage>
</organism>
<reference evidence="2 3" key="2">
    <citation type="submission" date="2024-05" db="EMBL/GenBank/DDBJ databases">
        <authorList>
            <person name="Chen Y."/>
            <person name="Shah S."/>
            <person name="Dougan E. K."/>
            <person name="Thang M."/>
            <person name="Chan C."/>
        </authorList>
    </citation>
    <scope>NUCLEOTIDE SEQUENCE [LARGE SCALE GENOMIC DNA]</scope>
</reference>
<keyword evidence="3" id="KW-1185">Reference proteome</keyword>
<dbReference type="OrthoDB" id="448294at2759"/>
<evidence type="ECO:0000313" key="1">
    <source>
        <dbReference type="EMBL" id="CAI3986496.1"/>
    </source>
</evidence>
<dbReference type="EMBL" id="CAMXCT030001088">
    <property type="protein sequence ID" value="CAL4773808.1"/>
    <property type="molecule type" value="Genomic_DNA"/>
</dbReference>
<dbReference type="Proteomes" id="UP001152797">
    <property type="component" value="Unassembled WGS sequence"/>
</dbReference>
<protein>
    <submittedName>
        <fullName evidence="1">Uncharacterized protein</fullName>
    </submittedName>
</protein>
<sequence length="226" mass="23987">MNTDSLQLPDLTAIQAASVATLRHIPSAATLDTADGMSSWAHATVTGRATLLSEASIGGRAFLNVVPAGRTRMEPAVFICELRVRLRIPDAWCPLCNAVLHHHTHHAGMCVAGGEHIQRHHAVRELVHSWAHRAGLRSEREKAGLLLPSNPEETGQANRRPADLYLPASAGSPVALDFAIATATGDLGSGESAHWGCSRCLCSAQRTPLGHRSSVRGRGQVHAHGG</sequence>
<reference evidence="1" key="1">
    <citation type="submission" date="2022-10" db="EMBL/GenBank/DDBJ databases">
        <authorList>
            <person name="Chen Y."/>
            <person name="Dougan E. K."/>
            <person name="Chan C."/>
            <person name="Rhodes N."/>
            <person name="Thang M."/>
        </authorList>
    </citation>
    <scope>NUCLEOTIDE SEQUENCE</scope>
</reference>